<sequence length="162" mass="18221">MAQYNSDRGNIGSESKKKVLEFRAPRVHVSGLNKIVGENIVIASVIVNLINAFALKLLVIKLKSHFEATRKSFEKGLLDIELSSDEKDNSWKGTPNSETIHHTNGMGFNIRKIQIQVHGDRFVVHKAHLNAEHFAHTCIKSNSPSIEFESIQSRHVCPNRVE</sequence>
<dbReference type="AlphaFoldDB" id="A0A4Y2B9P8"/>
<keyword evidence="1" id="KW-0812">Transmembrane</keyword>
<reference evidence="2 3" key="1">
    <citation type="journal article" date="2019" name="Sci. Rep.">
        <title>Orb-weaving spider Araneus ventricosus genome elucidates the spidroin gene catalogue.</title>
        <authorList>
            <person name="Kono N."/>
            <person name="Nakamura H."/>
            <person name="Ohtoshi R."/>
            <person name="Moran D.A.P."/>
            <person name="Shinohara A."/>
            <person name="Yoshida Y."/>
            <person name="Fujiwara M."/>
            <person name="Mori M."/>
            <person name="Tomita M."/>
            <person name="Arakawa K."/>
        </authorList>
    </citation>
    <scope>NUCLEOTIDE SEQUENCE [LARGE SCALE GENOMIC DNA]</scope>
</reference>
<evidence type="ECO:0000313" key="3">
    <source>
        <dbReference type="Proteomes" id="UP000499080"/>
    </source>
</evidence>
<dbReference type="Proteomes" id="UP000499080">
    <property type="component" value="Unassembled WGS sequence"/>
</dbReference>
<evidence type="ECO:0000256" key="1">
    <source>
        <dbReference type="SAM" id="Phobius"/>
    </source>
</evidence>
<comment type="caution">
    <text evidence="2">The sequence shown here is derived from an EMBL/GenBank/DDBJ whole genome shotgun (WGS) entry which is preliminary data.</text>
</comment>
<proteinExistence type="predicted"/>
<keyword evidence="3" id="KW-1185">Reference proteome</keyword>
<protein>
    <submittedName>
        <fullName evidence="2">Uncharacterized protein</fullName>
    </submittedName>
</protein>
<name>A0A4Y2B9P8_ARAVE</name>
<keyword evidence="1" id="KW-0472">Membrane</keyword>
<dbReference type="EMBL" id="BGPR01000060">
    <property type="protein sequence ID" value="GBL88497.1"/>
    <property type="molecule type" value="Genomic_DNA"/>
</dbReference>
<keyword evidence="1" id="KW-1133">Transmembrane helix</keyword>
<organism evidence="2 3">
    <name type="scientific">Araneus ventricosus</name>
    <name type="common">Orbweaver spider</name>
    <name type="synonym">Epeira ventricosa</name>
    <dbReference type="NCBI Taxonomy" id="182803"/>
    <lineage>
        <taxon>Eukaryota</taxon>
        <taxon>Metazoa</taxon>
        <taxon>Ecdysozoa</taxon>
        <taxon>Arthropoda</taxon>
        <taxon>Chelicerata</taxon>
        <taxon>Arachnida</taxon>
        <taxon>Araneae</taxon>
        <taxon>Araneomorphae</taxon>
        <taxon>Entelegynae</taxon>
        <taxon>Araneoidea</taxon>
        <taxon>Araneidae</taxon>
        <taxon>Araneus</taxon>
    </lineage>
</organism>
<accession>A0A4Y2B9P8</accession>
<gene>
    <name evidence="2" type="ORF">AVEN_159084_1</name>
</gene>
<evidence type="ECO:0000313" key="2">
    <source>
        <dbReference type="EMBL" id="GBL88497.1"/>
    </source>
</evidence>
<feature type="transmembrane region" description="Helical" evidence="1">
    <location>
        <begin position="40"/>
        <end position="60"/>
    </location>
</feature>